<dbReference type="SMART" id="SM00005">
    <property type="entry name" value="DEATH"/>
    <property type="match status" value="1"/>
</dbReference>
<dbReference type="PhylomeDB" id="B3SDX3"/>
<dbReference type="InParanoid" id="B3SDX3"/>
<dbReference type="PROSITE" id="PS50017">
    <property type="entry name" value="DEATH_DOMAIN"/>
    <property type="match status" value="1"/>
</dbReference>
<organism evidence="3 4">
    <name type="scientific">Trichoplax adhaerens</name>
    <name type="common">Trichoplax reptans</name>
    <dbReference type="NCBI Taxonomy" id="10228"/>
    <lineage>
        <taxon>Eukaryota</taxon>
        <taxon>Metazoa</taxon>
        <taxon>Placozoa</taxon>
        <taxon>Uniplacotomia</taxon>
        <taxon>Trichoplacea</taxon>
        <taxon>Trichoplacidae</taxon>
        <taxon>Trichoplax</taxon>
    </lineage>
</organism>
<dbReference type="STRING" id="10228.B3SDX3"/>
<feature type="domain" description="Death" evidence="2">
    <location>
        <begin position="93"/>
        <end position="177"/>
    </location>
</feature>
<gene>
    <name evidence="3" type="ORF">TRIADDRAFT_62477</name>
</gene>
<dbReference type="PANTHER" id="PTHR15077">
    <property type="entry name" value="FAS-ASSOCIATING DEATH DOMAIN-CONTAINING PROTEIN FADD"/>
    <property type="match status" value="1"/>
</dbReference>
<dbReference type="AlphaFoldDB" id="B3SDX3"/>
<feature type="region of interest" description="Disordered" evidence="1">
    <location>
        <begin position="32"/>
        <end position="65"/>
    </location>
</feature>
<evidence type="ECO:0000313" key="3">
    <source>
        <dbReference type="EMBL" id="EDV19071.1"/>
    </source>
</evidence>
<dbReference type="Pfam" id="PF00531">
    <property type="entry name" value="Death"/>
    <property type="match status" value="1"/>
</dbReference>
<dbReference type="OrthoDB" id="100767at2759"/>
<dbReference type="KEGG" id="tad:TRIADDRAFT_62477"/>
<dbReference type="PANTHER" id="PTHR15077:SF9">
    <property type="entry name" value="C-TERMINAL OF ROC (COR) DOMAIN-CONTAINING PROTEIN"/>
    <property type="match status" value="1"/>
</dbReference>
<feature type="compositionally biased region" description="Basic and acidic residues" evidence="1">
    <location>
        <begin position="44"/>
        <end position="53"/>
    </location>
</feature>
<dbReference type="SUPFAM" id="SSF47986">
    <property type="entry name" value="DEATH domain"/>
    <property type="match status" value="1"/>
</dbReference>
<sequence length="178" mass="20146">MQKYLFSPSYKFDEYKFMLYLEILDSIVKPKPETKSSQQQLSPAKDEVDKMDTETAPVENTDANGRNNALLRQIDDIEGQKIDIYIVSPDSPASSYINIISKKVGPDWKKLARELDFTNSAIKKISQNNSNDTDQQCVDMLDSHCKLKGKTFTKLALVEALFACGLRSVAETILNRDK</sequence>
<dbReference type="InterPro" id="IPR016729">
    <property type="entry name" value="FADD"/>
</dbReference>
<dbReference type="Gene3D" id="1.10.533.10">
    <property type="entry name" value="Death Domain, Fas"/>
    <property type="match status" value="1"/>
</dbReference>
<evidence type="ECO:0000259" key="2">
    <source>
        <dbReference type="PROSITE" id="PS50017"/>
    </source>
</evidence>
<dbReference type="GeneID" id="6759655"/>
<dbReference type="FunCoup" id="B3SDX3">
    <property type="interactions" value="366"/>
</dbReference>
<dbReference type="HOGENOM" id="CLU_1512554_0_0_1"/>
<dbReference type="Proteomes" id="UP000009022">
    <property type="component" value="Unassembled WGS sequence"/>
</dbReference>
<protein>
    <recommendedName>
        <fullName evidence="2">Death domain-containing protein</fullName>
    </recommendedName>
</protein>
<proteinExistence type="predicted"/>
<accession>B3SDX3</accession>
<dbReference type="GO" id="GO:0007165">
    <property type="term" value="P:signal transduction"/>
    <property type="evidence" value="ECO:0007669"/>
    <property type="project" value="InterPro"/>
</dbReference>
<dbReference type="CDD" id="cd01670">
    <property type="entry name" value="Death"/>
    <property type="match status" value="1"/>
</dbReference>
<dbReference type="InterPro" id="IPR000488">
    <property type="entry name" value="Death_dom"/>
</dbReference>
<dbReference type="InterPro" id="IPR011029">
    <property type="entry name" value="DEATH-like_dom_sf"/>
</dbReference>
<dbReference type="CTD" id="6759655"/>
<evidence type="ECO:0000256" key="1">
    <source>
        <dbReference type="SAM" id="MobiDB-lite"/>
    </source>
</evidence>
<evidence type="ECO:0000313" key="4">
    <source>
        <dbReference type="Proteomes" id="UP000009022"/>
    </source>
</evidence>
<dbReference type="RefSeq" id="XP_002118442.1">
    <property type="nucleotide sequence ID" value="XM_002118406.1"/>
</dbReference>
<dbReference type="EMBL" id="DS985311">
    <property type="protein sequence ID" value="EDV19071.1"/>
    <property type="molecule type" value="Genomic_DNA"/>
</dbReference>
<name>B3SDX3_TRIAD</name>
<keyword evidence="4" id="KW-1185">Reference proteome</keyword>
<reference evidence="3 4" key="1">
    <citation type="journal article" date="2008" name="Nature">
        <title>The Trichoplax genome and the nature of placozoans.</title>
        <authorList>
            <person name="Srivastava M."/>
            <person name="Begovic E."/>
            <person name="Chapman J."/>
            <person name="Putnam N.H."/>
            <person name="Hellsten U."/>
            <person name="Kawashima T."/>
            <person name="Kuo A."/>
            <person name="Mitros T."/>
            <person name="Salamov A."/>
            <person name="Carpenter M.L."/>
            <person name="Signorovitch A.Y."/>
            <person name="Moreno M.A."/>
            <person name="Kamm K."/>
            <person name="Grimwood J."/>
            <person name="Schmutz J."/>
            <person name="Shapiro H."/>
            <person name="Grigoriev I.V."/>
            <person name="Buss L.W."/>
            <person name="Schierwater B."/>
            <person name="Dellaporta S.L."/>
            <person name="Rokhsar D.S."/>
        </authorList>
    </citation>
    <scope>NUCLEOTIDE SEQUENCE [LARGE SCALE GENOMIC DNA]</scope>
    <source>
        <strain evidence="3 4">Grell-BS-1999</strain>
    </source>
</reference>